<accession>A0ABS9NZL1</accession>
<evidence type="ECO:0000313" key="2">
    <source>
        <dbReference type="Proteomes" id="UP001165279"/>
    </source>
</evidence>
<protein>
    <submittedName>
        <fullName evidence="1">Uncharacterized protein</fullName>
    </submittedName>
</protein>
<organism evidence="1 2">
    <name type="scientific">Ruegeria alba</name>
    <dbReference type="NCBI Taxonomy" id="2916756"/>
    <lineage>
        <taxon>Bacteria</taxon>
        <taxon>Pseudomonadati</taxon>
        <taxon>Pseudomonadota</taxon>
        <taxon>Alphaproteobacteria</taxon>
        <taxon>Rhodobacterales</taxon>
        <taxon>Roseobacteraceae</taxon>
        <taxon>Ruegeria</taxon>
    </lineage>
</organism>
<keyword evidence="2" id="KW-1185">Reference proteome</keyword>
<name>A0ABS9NZL1_9RHOB</name>
<comment type="caution">
    <text evidence="1">The sequence shown here is derived from an EMBL/GenBank/DDBJ whole genome shotgun (WGS) entry which is preliminary data.</text>
</comment>
<proteinExistence type="predicted"/>
<sequence length="70" mass="7919">MAGLSFGLLGGPVRGTEFPDFGAGRNLCQVPHLDQAKRARRRARFPTRKTGRKILQFSGSEICDFRYHRI</sequence>
<dbReference type="EMBL" id="JAKOEM010000015">
    <property type="protein sequence ID" value="MCG6559651.1"/>
    <property type="molecule type" value="Genomic_DNA"/>
</dbReference>
<dbReference type="RefSeq" id="WP_234163282.1">
    <property type="nucleotide sequence ID" value="NZ_JAKOEM010000015.1"/>
</dbReference>
<gene>
    <name evidence="1" type="ORF">MB818_15685</name>
</gene>
<reference evidence="1" key="1">
    <citation type="submission" date="2022-02" db="EMBL/GenBank/DDBJ databases">
        <title>The genome sequence of Ruegeria sp. 1NDH52C.</title>
        <authorList>
            <person name="Du J."/>
        </authorList>
    </citation>
    <scope>NUCLEOTIDE SEQUENCE</scope>
    <source>
        <strain evidence="1">1NDH52C</strain>
    </source>
</reference>
<dbReference type="Proteomes" id="UP001165279">
    <property type="component" value="Unassembled WGS sequence"/>
</dbReference>
<evidence type="ECO:0000313" key="1">
    <source>
        <dbReference type="EMBL" id="MCG6559651.1"/>
    </source>
</evidence>